<keyword evidence="7" id="KW-1185">Reference proteome</keyword>
<dbReference type="PROSITE" id="PS50005">
    <property type="entry name" value="TPR"/>
    <property type="match status" value="2"/>
</dbReference>
<sequence>MTEKSDMKDLRRTDSGMQRQFAAIIHDAQKMYAESSDQDLSDYMNPPMTSVEDMLAVIARQNKQFEAFRAKRQRIFSAMSAALMPIEVVGESLAGAASEVFAPSQNIFAAVMYLVNAAKDVSACYDSIIELFEKMQDFTSRLRFYVSQHLSPELRDKLVTILVTVFEIFVLAAAEVRRGRLKAYFKRLFGHESPVPEALKRLAVLTEAEGRLVGAETMAGVKQSLSNQERLLEMMTRVDVNVQTLRTETREQALNSNRDKLRDILQPSVFPQDTYEALDRTRTPGTCEWILQDPAFDAWLSGQCRFLFCCGNPGTGKSHLTARLVRWGLRMMEEQETSHMLGYFFFRQTDPETRSVIQALRDIAYQVSEVDVFYGKQLLRILSSSDDIKTVSSAFRRLLVEPCIPDRWQRNIYILLDGVDEADQVQLREFISLLDGLNKQSPGGTRVQVALFGRNAMSETVLPPLQNDSTNGQQLRILHVTADRNGQDVISYITAGVNEARILRGTPVSFREEIVSVMTKQVDGSGQFILAKFMLAELGRERHARGILEKLQSYPQEINGMLRQSVLRFSETITQAEADDLNEVLRWVACAEMTLTLEQVEVILALKFGDPPLRLEESLRTQLAAFFTLEREDGMSTAELVEQYQQEMQAIGTSDTPLRRSPNSQGPDAIEFRSNKHTTSVSFFHASISDFFRDDCSTDLRLSSDHPSIGFEFAAAKLHVLLTCLRIFTEPNYPAFGAQGLSLQKYAAWYWQEHLEHLDRDSLSREDKAQIGKLLHTMLTERPVILAWTNLFEEALDIWTDENIEVVRTWLSDPDVVSGLAPDAVAWAAEAVKTSSGPLIPMGSVFADAWLKEDFGMYMPTLFCFGVVQCLALMSRGHKWSDSDTHWEDMSVESRVQIAAKWASLPKGAHWYRRIGSTLLNLGNYGKALLNFSRAMELDRNIQETAGRMGICYYRAGDYHKALRFHLMAITVDERTIKDKNATPEMVASARWRLYKALKEASNCYRQMGRVESALTYCREAIKQAYDARPFEPEAALMRVLAENNRIPEIMKLLKELDERYTEEGHSRLNRNVPLHMAGFDVNEASIFLVLFYRFRDRPDEARELAASLVADHLDILEDDEPQNDEIGIRNLQRTLIAAGDLGNARALWQSTRTPVNPATPSSNLMTERRVSSPRLGVSPKRGRASELSLGKVFSPTGNFTPGLSCDYCLRRFDSKEEYVVCVYCIDTLFCLPCLENVIKQRSFSPGHTSACGPNHSFMNVPPLLKELLPGEIMVDGQLQRFSDWKKALRQTFRSARARRSEGSPRGLGIL</sequence>
<feature type="domain" description="Fungal STAND N-terminal Goodbye" evidence="4">
    <location>
        <begin position="26"/>
        <end position="145"/>
    </location>
</feature>
<dbReference type="Gene3D" id="3.40.50.300">
    <property type="entry name" value="P-loop containing nucleotide triphosphate hydrolases"/>
    <property type="match status" value="1"/>
</dbReference>
<dbReference type="Pfam" id="PF24883">
    <property type="entry name" value="NPHP3_N"/>
    <property type="match status" value="1"/>
</dbReference>
<organism evidence="6 7">
    <name type="scientific">Verticillium longisporum</name>
    <name type="common">Verticillium dahliae var. longisporum</name>
    <dbReference type="NCBI Taxonomy" id="100787"/>
    <lineage>
        <taxon>Eukaryota</taxon>
        <taxon>Fungi</taxon>
        <taxon>Dikarya</taxon>
        <taxon>Ascomycota</taxon>
        <taxon>Pezizomycotina</taxon>
        <taxon>Sordariomycetes</taxon>
        <taxon>Hypocreomycetidae</taxon>
        <taxon>Glomerellales</taxon>
        <taxon>Plectosphaerellaceae</taxon>
        <taxon>Verticillium</taxon>
    </lineage>
</organism>
<dbReference type="SMART" id="SM00028">
    <property type="entry name" value="TPR"/>
    <property type="match status" value="3"/>
</dbReference>
<dbReference type="Gene3D" id="1.25.40.10">
    <property type="entry name" value="Tetratricopeptide repeat domain"/>
    <property type="match status" value="1"/>
</dbReference>
<dbReference type="Pfam" id="PF17109">
    <property type="entry name" value="Goodbye"/>
    <property type="match status" value="1"/>
</dbReference>
<keyword evidence="2" id="KW-0802">TPR repeat</keyword>
<reference evidence="6 7" key="1">
    <citation type="submission" date="2015-05" db="EMBL/GenBank/DDBJ databases">
        <authorList>
            <person name="Wang D.B."/>
            <person name="Wang M."/>
        </authorList>
    </citation>
    <scope>NUCLEOTIDE SEQUENCE [LARGE SCALE GENOMIC DNA]</scope>
    <source>
        <strain evidence="6">VL1</strain>
    </source>
</reference>
<dbReference type="PANTHER" id="PTHR10039">
    <property type="entry name" value="AMELOGENIN"/>
    <property type="match status" value="1"/>
</dbReference>
<gene>
    <name evidence="6" type="ORF">BN1708_003722</name>
</gene>
<dbReference type="EMBL" id="CVQH01016668">
    <property type="protein sequence ID" value="CRK24031.1"/>
    <property type="molecule type" value="Genomic_DNA"/>
</dbReference>
<accession>A0A0G4LPZ7</accession>
<feature type="compositionally biased region" description="Polar residues" evidence="3">
    <location>
        <begin position="1153"/>
        <end position="1166"/>
    </location>
</feature>
<dbReference type="SUPFAM" id="SSF48452">
    <property type="entry name" value="TPR-like"/>
    <property type="match status" value="1"/>
</dbReference>
<evidence type="ECO:0000259" key="4">
    <source>
        <dbReference type="Pfam" id="PF17109"/>
    </source>
</evidence>
<evidence type="ECO:0000256" key="3">
    <source>
        <dbReference type="SAM" id="MobiDB-lite"/>
    </source>
</evidence>
<name>A0A0G4LPZ7_VERLO</name>
<evidence type="ECO:0000313" key="6">
    <source>
        <dbReference type="EMBL" id="CRK24031.1"/>
    </source>
</evidence>
<dbReference type="InterPro" id="IPR031350">
    <property type="entry name" value="Goodbye_dom"/>
</dbReference>
<feature type="domain" description="Nephrocystin 3-like N-terminal" evidence="5">
    <location>
        <begin position="285"/>
        <end position="446"/>
    </location>
</feature>
<dbReference type="InterPro" id="IPR027417">
    <property type="entry name" value="P-loop_NTPase"/>
</dbReference>
<dbReference type="InterPro" id="IPR019734">
    <property type="entry name" value="TPR_rpt"/>
</dbReference>
<feature type="repeat" description="TPR" evidence="2">
    <location>
        <begin position="909"/>
        <end position="942"/>
    </location>
</feature>
<evidence type="ECO:0000259" key="5">
    <source>
        <dbReference type="Pfam" id="PF24883"/>
    </source>
</evidence>
<feature type="repeat" description="TPR" evidence="2">
    <location>
        <begin position="943"/>
        <end position="976"/>
    </location>
</feature>
<evidence type="ECO:0000256" key="2">
    <source>
        <dbReference type="PROSITE-ProRule" id="PRU00339"/>
    </source>
</evidence>
<evidence type="ECO:0000256" key="1">
    <source>
        <dbReference type="ARBA" id="ARBA00022737"/>
    </source>
</evidence>
<dbReference type="PANTHER" id="PTHR10039:SF17">
    <property type="entry name" value="FUNGAL STAND N-TERMINAL GOODBYE DOMAIN-CONTAINING PROTEIN-RELATED"/>
    <property type="match status" value="1"/>
</dbReference>
<dbReference type="Proteomes" id="UP000044602">
    <property type="component" value="Unassembled WGS sequence"/>
</dbReference>
<keyword evidence="1" id="KW-0677">Repeat</keyword>
<dbReference type="InterPro" id="IPR011990">
    <property type="entry name" value="TPR-like_helical_dom_sf"/>
</dbReference>
<protein>
    <submittedName>
        <fullName evidence="6">Uncharacterized protein</fullName>
    </submittedName>
</protein>
<dbReference type="InterPro" id="IPR056884">
    <property type="entry name" value="NPHP3-like_N"/>
</dbReference>
<proteinExistence type="predicted"/>
<feature type="region of interest" description="Disordered" evidence="3">
    <location>
        <begin position="1153"/>
        <end position="1182"/>
    </location>
</feature>
<evidence type="ECO:0000313" key="7">
    <source>
        <dbReference type="Proteomes" id="UP000044602"/>
    </source>
</evidence>